<dbReference type="EMBL" id="JBFNQN010000002">
    <property type="protein sequence ID" value="MEW9263569.1"/>
    <property type="molecule type" value="Genomic_DNA"/>
</dbReference>
<evidence type="ECO:0000313" key="7">
    <source>
        <dbReference type="EMBL" id="MEW9263569.1"/>
    </source>
</evidence>
<gene>
    <name evidence="7" type="ORF">AB1207_02295</name>
</gene>
<dbReference type="InterPro" id="IPR051788">
    <property type="entry name" value="MFS_Transporter"/>
</dbReference>
<feature type="transmembrane region" description="Helical" evidence="5">
    <location>
        <begin position="319"/>
        <end position="340"/>
    </location>
</feature>
<keyword evidence="3 5" id="KW-1133">Transmembrane helix</keyword>
<dbReference type="PANTHER" id="PTHR23514:SF13">
    <property type="entry name" value="INNER MEMBRANE PROTEIN YBJJ"/>
    <property type="match status" value="1"/>
</dbReference>
<dbReference type="InterPro" id="IPR011701">
    <property type="entry name" value="MFS"/>
</dbReference>
<evidence type="ECO:0000256" key="1">
    <source>
        <dbReference type="ARBA" id="ARBA00004651"/>
    </source>
</evidence>
<feature type="transmembrane region" description="Helical" evidence="5">
    <location>
        <begin position="259"/>
        <end position="276"/>
    </location>
</feature>
<dbReference type="InterPro" id="IPR020846">
    <property type="entry name" value="MFS_dom"/>
</dbReference>
<dbReference type="Gene3D" id="1.20.1250.20">
    <property type="entry name" value="MFS general substrate transporter like domains"/>
    <property type="match status" value="2"/>
</dbReference>
<keyword evidence="8" id="KW-1185">Reference proteome</keyword>
<dbReference type="InterPro" id="IPR036259">
    <property type="entry name" value="MFS_trans_sf"/>
</dbReference>
<feature type="transmembrane region" description="Helical" evidence="5">
    <location>
        <begin position="176"/>
        <end position="195"/>
    </location>
</feature>
<reference evidence="7 8" key="1">
    <citation type="submission" date="2024-07" db="EMBL/GenBank/DDBJ databases">
        <authorList>
            <person name="Thanompreechachai J."/>
            <person name="Duangmal K."/>
        </authorList>
    </citation>
    <scope>NUCLEOTIDE SEQUENCE [LARGE SCALE GENOMIC DNA]</scope>
    <source>
        <strain evidence="7 8">KCTC 19886</strain>
    </source>
</reference>
<dbReference type="CDD" id="cd17393">
    <property type="entry name" value="MFS_MosC_like"/>
    <property type="match status" value="1"/>
</dbReference>
<comment type="caution">
    <text evidence="7">The sequence shown here is derived from an EMBL/GenBank/DDBJ whole genome shotgun (WGS) entry which is preliminary data.</text>
</comment>
<accession>A0ABV3P1S4</accession>
<feature type="transmembrane region" description="Helical" evidence="5">
    <location>
        <begin position="222"/>
        <end position="239"/>
    </location>
</feature>
<dbReference type="RefSeq" id="WP_367636176.1">
    <property type="nucleotide sequence ID" value="NZ_JBFNQN010000002.1"/>
</dbReference>
<evidence type="ECO:0000256" key="2">
    <source>
        <dbReference type="ARBA" id="ARBA00022692"/>
    </source>
</evidence>
<feature type="transmembrane region" description="Helical" evidence="5">
    <location>
        <begin position="149"/>
        <end position="170"/>
    </location>
</feature>
<feature type="transmembrane region" description="Helical" evidence="5">
    <location>
        <begin position="54"/>
        <end position="73"/>
    </location>
</feature>
<dbReference type="PROSITE" id="PS50850">
    <property type="entry name" value="MFS"/>
    <property type="match status" value="1"/>
</dbReference>
<keyword evidence="2 5" id="KW-0812">Transmembrane</keyword>
<feature type="transmembrane region" description="Helical" evidence="5">
    <location>
        <begin position="352"/>
        <end position="372"/>
    </location>
</feature>
<feature type="transmembrane region" description="Helical" evidence="5">
    <location>
        <begin position="85"/>
        <end position="104"/>
    </location>
</feature>
<organism evidence="7 8">
    <name type="scientific">Kineococcus endophyticus</name>
    <dbReference type="NCBI Taxonomy" id="1181883"/>
    <lineage>
        <taxon>Bacteria</taxon>
        <taxon>Bacillati</taxon>
        <taxon>Actinomycetota</taxon>
        <taxon>Actinomycetes</taxon>
        <taxon>Kineosporiales</taxon>
        <taxon>Kineosporiaceae</taxon>
        <taxon>Kineococcus</taxon>
    </lineage>
</organism>
<protein>
    <submittedName>
        <fullName evidence="7">MFS transporter</fullName>
    </submittedName>
</protein>
<evidence type="ECO:0000313" key="8">
    <source>
        <dbReference type="Proteomes" id="UP001555826"/>
    </source>
</evidence>
<dbReference type="Pfam" id="PF07690">
    <property type="entry name" value="MFS_1"/>
    <property type="match status" value="1"/>
</dbReference>
<dbReference type="Proteomes" id="UP001555826">
    <property type="component" value="Unassembled WGS sequence"/>
</dbReference>
<sequence>MSSTPAAATAAPDRSALWRPRVAVVGLFLLTGLALATWVVNIPGVQERLGISHGVLGGLLLLLGAGSVVAMQASGPLVDRVGSRPVAAVGAVLLVVGVLLPGLATVPWHLGAALFVLGLGNGAVDVAMNEQAVVVERAWGRPIMSSFHAFFSVGGALGAGLGAVLQAAGLALLPTLAVGAVVVAVLALVSLPFVLTRSTGSADPAPENPAAVPTAPRPTGRLLALALMAFLLMLAEGTANDWSALQAVEDLGRSAASASLAYAAFAVAMTAGRFAADPVAHRFGPVSVVRVGSALAAVGMLVVVLSPTAGGFPLTLPGWVVFGLGLSGIVPQIFTAAGNLGVANPGVTISRVVSAGYVGLLAGPAVIGWLAGGVGLTTALVLPLVFCGVGIALAGAVAPRAADRGGVVG</sequence>
<evidence type="ECO:0000256" key="3">
    <source>
        <dbReference type="ARBA" id="ARBA00022989"/>
    </source>
</evidence>
<feature type="transmembrane region" description="Helical" evidence="5">
    <location>
        <begin position="288"/>
        <end position="307"/>
    </location>
</feature>
<feature type="domain" description="Major facilitator superfamily (MFS) profile" evidence="6">
    <location>
        <begin position="20"/>
        <end position="402"/>
    </location>
</feature>
<proteinExistence type="predicted"/>
<evidence type="ECO:0000256" key="4">
    <source>
        <dbReference type="ARBA" id="ARBA00023136"/>
    </source>
</evidence>
<dbReference type="SUPFAM" id="SSF103473">
    <property type="entry name" value="MFS general substrate transporter"/>
    <property type="match status" value="1"/>
</dbReference>
<comment type="subcellular location">
    <subcellularLocation>
        <location evidence="1">Cell membrane</location>
        <topology evidence="1">Multi-pass membrane protein</topology>
    </subcellularLocation>
</comment>
<dbReference type="PANTHER" id="PTHR23514">
    <property type="entry name" value="BYPASS OF STOP CODON PROTEIN 6"/>
    <property type="match status" value="1"/>
</dbReference>
<name>A0ABV3P1S4_9ACTN</name>
<evidence type="ECO:0000259" key="6">
    <source>
        <dbReference type="PROSITE" id="PS50850"/>
    </source>
</evidence>
<evidence type="ECO:0000256" key="5">
    <source>
        <dbReference type="SAM" id="Phobius"/>
    </source>
</evidence>
<feature type="transmembrane region" description="Helical" evidence="5">
    <location>
        <begin position="378"/>
        <end position="398"/>
    </location>
</feature>
<feature type="transmembrane region" description="Helical" evidence="5">
    <location>
        <begin position="22"/>
        <end position="42"/>
    </location>
</feature>
<keyword evidence="4 5" id="KW-0472">Membrane</keyword>